<organism evidence="5 6">
    <name type="scientific">Smittium culicis</name>
    <dbReference type="NCBI Taxonomy" id="133412"/>
    <lineage>
        <taxon>Eukaryota</taxon>
        <taxon>Fungi</taxon>
        <taxon>Fungi incertae sedis</taxon>
        <taxon>Zoopagomycota</taxon>
        <taxon>Kickxellomycotina</taxon>
        <taxon>Harpellomycetes</taxon>
        <taxon>Harpellales</taxon>
        <taxon>Legeriomycetaceae</taxon>
        <taxon>Smittium</taxon>
    </lineage>
</organism>
<feature type="region of interest" description="Disordered" evidence="3">
    <location>
        <begin position="443"/>
        <end position="479"/>
    </location>
</feature>
<feature type="domain" description="RRM" evidence="4">
    <location>
        <begin position="3"/>
        <end position="80"/>
    </location>
</feature>
<gene>
    <name evidence="5" type="ORF">AYI69_g6233</name>
</gene>
<dbReference type="InterPro" id="IPR052462">
    <property type="entry name" value="SLIRP/GR-RBP-like"/>
</dbReference>
<feature type="compositionally biased region" description="Acidic residues" evidence="3">
    <location>
        <begin position="908"/>
        <end position="917"/>
    </location>
</feature>
<feature type="region of interest" description="Disordered" evidence="3">
    <location>
        <begin position="251"/>
        <end position="278"/>
    </location>
</feature>
<dbReference type="OrthoDB" id="439639at2759"/>
<dbReference type="InterPro" id="IPR035979">
    <property type="entry name" value="RBD_domain_sf"/>
</dbReference>
<feature type="region of interest" description="Disordered" evidence="3">
    <location>
        <begin position="936"/>
        <end position="956"/>
    </location>
</feature>
<dbReference type="AlphaFoldDB" id="A0A1R1Y102"/>
<evidence type="ECO:0000313" key="5">
    <source>
        <dbReference type="EMBL" id="OMJ20386.1"/>
    </source>
</evidence>
<feature type="region of interest" description="Disordered" evidence="3">
    <location>
        <begin position="900"/>
        <end position="923"/>
    </location>
</feature>
<dbReference type="CDD" id="cd12317">
    <property type="entry name" value="RRM4_RBM19_RRM3_MRD1"/>
    <property type="match status" value="1"/>
</dbReference>
<dbReference type="InterPro" id="IPR000504">
    <property type="entry name" value="RRM_dom"/>
</dbReference>
<evidence type="ECO:0000259" key="4">
    <source>
        <dbReference type="PROSITE" id="PS50102"/>
    </source>
</evidence>
<evidence type="ECO:0000313" key="6">
    <source>
        <dbReference type="Proteomes" id="UP000187429"/>
    </source>
</evidence>
<comment type="caution">
    <text evidence="5">The sequence shown here is derived from an EMBL/GenBank/DDBJ whole genome shotgun (WGS) entry which is preliminary data.</text>
</comment>
<feature type="domain" description="RRM" evidence="4">
    <location>
        <begin position="367"/>
        <end position="445"/>
    </location>
</feature>
<name>A0A1R1Y102_9FUNG</name>
<feature type="compositionally biased region" description="Acidic residues" evidence="3">
    <location>
        <begin position="252"/>
        <end position="263"/>
    </location>
</feature>
<dbReference type="SMART" id="SM00360">
    <property type="entry name" value="RRM"/>
    <property type="match status" value="5"/>
</dbReference>
<feature type="compositionally biased region" description="Basic and acidic residues" evidence="3">
    <location>
        <begin position="305"/>
        <end position="332"/>
    </location>
</feature>
<evidence type="ECO:0000256" key="1">
    <source>
        <dbReference type="ARBA" id="ARBA00022884"/>
    </source>
</evidence>
<evidence type="ECO:0000256" key="2">
    <source>
        <dbReference type="PROSITE-ProRule" id="PRU00176"/>
    </source>
</evidence>
<sequence length="956" mass="106680">MSSRIIVKNLPKRYSEERMKSHFSEKGTVTDVKIMKTLQGDSRKFGFVGFKSEKEAKTAMKYFNGTFIDTSKIIVEMAKPIGDPQIPRAWSAYTKRKELAEEREKRDREILGLDTETTQSSNNASKQAETNTSVLQTLYEETVAQNATDPKFQEFLQVMAPRAKSKTWANDDVNLLNERERRVVSNAISFYKKDSSLKKNIGKDSSLNSKKVKAKVLSVPNRKPGGESLTVSKTHITFEADDDADVVVASEDQQENNENDSDFDVNSGSTTKQNDNLPVSFASLSSDLDWLRSRIKPIEPNTNSDKIEEPNNESDANKEKIDKSSKDTPKEDSNDDSNQDITDKIKYSLLEKEREREENISKISDSGRLFVRNLPYDSSESSLRTYFEKFGPLSEIHMPIDRESKKPKGFAYILYLLPEHAVKAYKNSDHQFFQGRHLHILPANDKPNSTDSNSFESNGLNSGKSIKKQRDENKKKNSGNDFNWNSLYMSADAVADSIAERLQIDKMDLLSSESGSPAVRLALAETHIISETKKFFELNGITLDSFDNGKKSRSNTVILVKNIPFSVGKLADYSQIASEDSGEKSSAAKNIENEIRSLFGVHGSLGRVLVPPARTIAIIEFLEPSEARTAFRYLAYKRFGDAPLYLEWAPEKLFRLPYDPSMANSESVVQLPSSADIKSKISTDVIFEASKSTEDTDDTSSNIQSGSVLFVKNLNFATTDESLQNAFSSLDGFKAAVVKFRTRKGNNGVSEKLSMGFGFVEFDTPHYAKLALATLKDSTVLDGHKLEIKMSDKSSATGSSSNSAKNSSKPQIQKPASNKLVVKNIPFEATKADLRQLFGSYAQLKSIRLPNKFSGGHRGFCFLEFLTNQEAANCLEQVGTSSHLYGRRLVVKWADDEPGLDGSLAGEENNDDSDNDNDDLKQGALEKLRKKSTRKFLNSVSGSQNMGNKEKKIRLE</sequence>
<dbReference type="GO" id="GO:0003723">
    <property type="term" value="F:RNA binding"/>
    <property type="evidence" value="ECO:0007669"/>
    <property type="project" value="UniProtKB-UniRule"/>
</dbReference>
<feature type="compositionally biased region" description="Polar residues" evidence="3">
    <location>
        <begin position="446"/>
        <end position="464"/>
    </location>
</feature>
<feature type="region of interest" description="Disordered" evidence="3">
    <location>
        <begin position="791"/>
        <end position="815"/>
    </location>
</feature>
<dbReference type="Proteomes" id="UP000187429">
    <property type="component" value="Unassembled WGS sequence"/>
</dbReference>
<evidence type="ECO:0000256" key="3">
    <source>
        <dbReference type="SAM" id="MobiDB-lite"/>
    </source>
</evidence>
<proteinExistence type="predicted"/>
<protein>
    <submittedName>
        <fullName evidence="5">Multiple RNA-binding domain-containing protein 1</fullName>
    </submittedName>
</protein>
<dbReference type="PROSITE" id="PS50102">
    <property type="entry name" value="RRM"/>
    <property type="match status" value="5"/>
</dbReference>
<accession>A0A1R1Y102</accession>
<feature type="region of interest" description="Disordered" evidence="3">
    <location>
        <begin position="296"/>
        <end position="343"/>
    </location>
</feature>
<dbReference type="SUPFAM" id="SSF54928">
    <property type="entry name" value="RNA-binding domain, RBD"/>
    <property type="match status" value="5"/>
</dbReference>
<dbReference type="CDD" id="cd12565">
    <property type="entry name" value="RRM1_MRD1"/>
    <property type="match status" value="1"/>
</dbReference>
<feature type="compositionally biased region" description="Polar residues" evidence="3">
    <location>
        <begin position="115"/>
        <end position="129"/>
    </location>
</feature>
<feature type="compositionally biased region" description="Low complexity" evidence="3">
    <location>
        <begin position="793"/>
        <end position="809"/>
    </location>
</feature>
<dbReference type="CDD" id="cd12320">
    <property type="entry name" value="RRM6_RBM19_RRM5_MRD1"/>
    <property type="match status" value="1"/>
</dbReference>
<dbReference type="EMBL" id="LSSM01002769">
    <property type="protein sequence ID" value="OMJ20386.1"/>
    <property type="molecule type" value="Genomic_DNA"/>
</dbReference>
<dbReference type="InterPro" id="IPR012677">
    <property type="entry name" value="Nucleotide-bd_a/b_plait_sf"/>
</dbReference>
<keyword evidence="6" id="KW-1185">Reference proteome</keyword>
<feature type="domain" description="RRM" evidence="4">
    <location>
        <begin position="556"/>
        <end position="651"/>
    </location>
</feature>
<keyword evidence="1 2" id="KW-0694">RNA-binding</keyword>
<dbReference type="Pfam" id="PF00076">
    <property type="entry name" value="RRM_1"/>
    <property type="match status" value="4"/>
</dbReference>
<feature type="domain" description="RRM" evidence="4">
    <location>
        <begin position="818"/>
        <end position="896"/>
    </location>
</feature>
<feature type="compositionally biased region" description="Basic and acidic residues" evidence="3">
    <location>
        <begin position="101"/>
        <end position="111"/>
    </location>
</feature>
<dbReference type="Gene3D" id="3.30.70.330">
    <property type="match status" value="5"/>
</dbReference>
<reference evidence="6" key="1">
    <citation type="submission" date="2017-01" db="EMBL/GenBank/DDBJ databases">
        <authorList>
            <person name="Wang Y."/>
            <person name="White M."/>
            <person name="Kvist S."/>
            <person name="Moncalvo J.-M."/>
        </authorList>
    </citation>
    <scope>NUCLEOTIDE SEQUENCE [LARGE SCALE GENOMIC DNA]</scope>
    <source>
        <strain evidence="6">ID-206-W2</strain>
    </source>
</reference>
<feature type="region of interest" description="Disordered" evidence="3">
    <location>
        <begin position="101"/>
        <end position="129"/>
    </location>
</feature>
<feature type="compositionally biased region" description="Polar residues" evidence="3">
    <location>
        <begin position="264"/>
        <end position="277"/>
    </location>
</feature>
<feature type="domain" description="RRM" evidence="4">
    <location>
        <begin position="707"/>
        <end position="793"/>
    </location>
</feature>
<dbReference type="PANTHER" id="PTHR48027">
    <property type="entry name" value="HETEROGENEOUS NUCLEAR RIBONUCLEOPROTEIN 87F-RELATED"/>
    <property type="match status" value="1"/>
</dbReference>
<feature type="compositionally biased region" description="Polar residues" evidence="3">
    <location>
        <begin position="936"/>
        <end position="947"/>
    </location>
</feature>